<feature type="transmembrane region" description="Helical" evidence="1">
    <location>
        <begin position="95"/>
        <end position="115"/>
    </location>
</feature>
<dbReference type="AlphaFoldDB" id="X6MQS0"/>
<sequence length="326" mass="39084">MLQRTEESPGWERQWRRYNWVWDFPVTTVQQGHKVVNNKEKEDARDQGAKLTFGEVLDCGVLLALHNLNARRKRVVCFSLRSDFFFFNWPKKKNFLFFFFFFFLAKSMHALHFFVSMTQESIPHPTLNIYSFTQTFLHCTSLTHCVGVELAKGRYELAEKNLKQLLKLGWRKRSFLRVEYKKGEFMVCYYYYVCKNFFFLYVCGAYVRFLIWEKKKRERNKKKCILFFYVCVWMQNLQKIVERLPNQHPNNGWKVGDECVAFVPNLRNDKHKMISYRARIVQTYYITSKSNPSKSDTPMCNVVDVELLDYVGESSSDVVNRPRHWT</sequence>
<dbReference type="Proteomes" id="UP000023152">
    <property type="component" value="Unassembled WGS sequence"/>
</dbReference>
<proteinExistence type="predicted"/>
<keyword evidence="1" id="KW-0472">Membrane</keyword>
<evidence type="ECO:0000313" key="3">
    <source>
        <dbReference type="Proteomes" id="UP000023152"/>
    </source>
</evidence>
<keyword evidence="1" id="KW-0812">Transmembrane</keyword>
<protein>
    <submittedName>
        <fullName evidence="2">Uncharacterized protein</fullName>
    </submittedName>
</protein>
<reference evidence="2 3" key="1">
    <citation type="journal article" date="2013" name="Curr. Biol.">
        <title>The Genome of the Foraminiferan Reticulomyxa filosa.</title>
        <authorList>
            <person name="Glockner G."/>
            <person name="Hulsmann N."/>
            <person name="Schleicher M."/>
            <person name="Noegel A.A."/>
            <person name="Eichinger L."/>
            <person name="Gallinger C."/>
            <person name="Pawlowski J."/>
            <person name="Sierra R."/>
            <person name="Euteneuer U."/>
            <person name="Pillet L."/>
            <person name="Moustafa A."/>
            <person name="Platzer M."/>
            <person name="Groth M."/>
            <person name="Szafranski K."/>
            <person name="Schliwa M."/>
        </authorList>
    </citation>
    <scope>NUCLEOTIDE SEQUENCE [LARGE SCALE GENOMIC DNA]</scope>
</reference>
<name>X6MQS0_RETFI</name>
<keyword evidence="3" id="KW-1185">Reference proteome</keyword>
<accession>X6MQS0</accession>
<dbReference type="EMBL" id="ASPP01018796">
    <property type="protein sequence ID" value="ETO15792.1"/>
    <property type="molecule type" value="Genomic_DNA"/>
</dbReference>
<evidence type="ECO:0000313" key="2">
    <source>
        <dbReference type="EMBL" id="ETO15792.1"/>
    </source>
</evidence>
<feature type="transmembrane region" description="Helical" evidence="1">
    <location>
        <begin position="189"/>
        <end position="211"/>
    </location>
</feature>
<comment type="caution">
    <text evidence="2">The sequence shown here is derived from an EMBL/GenBank/DDBJ whole genome shotgun (WGS) entry which is preliminary data.</text>
</comment>
<evidence type="ECO:0000256" key="1">
    <source>
        <dbReference type="SAM" id="Phobius"/>
    </source>
</evidence>
<keyword evidence="1" id="KW-1133">Transmembrane helix</keyword>
<organism evidence="2 3">
    <name type="scientific">Reticulomyxa filosa</name>
    <dbReference type="NCBI Taxonomy" id="46433"/>
    <lineage>
        <taxon>Eukaryota</taxon>
        <taxon>Sar</taxon>
        <taxon>Rhizaria</taxon>
        <taxon>Retaria</taxon>
        <taxon>Foraminifera</taxon>
        <taxon>Monothalamids</taxon>
        <taxon>Reticulomyxidae</taxon>
        <taxon>Reticulomyxa</taxon>
    </lineage>
</organism>
<gene>
    <name evidence="2" type="ORF">RFI_21573</name>
</gene>